<evidence type="ECO:0000259" key="1">
    <source>
        <dbReference type="SMART" id="SM00827"/>
    </source>
</evidence>
<dbReference type="InterPro" id="IPR016035">
    <property type="entry name" value="Acyl_Trfase/lysoPLipase"/>
</dbReference>
<dbReference type="SMART" id="SM00827">
    <property type="entry name" value="PKS_AT"/>
    <property type="match status" value="1"/>
</dbReference>
<sequence>MSRRLLILCSGQGGQHGAMFDLARTHARAAALLQQSALPADPAPLFANRVAQPLIVAASLAMWEALRDVAPAPALVAGYSIGELAAYGVAGALAPRDAMALAHTRAGLMDGCLAAQPEQALAAVSGLALARTRELLAAQGCHMAIITGEDSCIAGGPAAALEALAQSVAAAGGRSKRLPVDVAAHTPYMAAAVAPFAAALGATSFAAQHTPLLSGIAANIIAGKAAAVEHLSRQLAETIRWMDCMDACAEAGITVALELGPGAALARMLQARHPGIACRSVSDFRSIDGIGQWLARQFD</sequence>
<keyword evidence="2" id="KW-0808">Transferase</keyword>
<feature type="domain" description="Malonyl-CoA:ACP transacylase (MAT)" evidence="1">
    <location>
        <begin position="8"/>
        <end position="284"/>
    </location>
</feature>
<dbReference type="SUPFAM" id="SSF52151">
    <property type="entry name" value="FabD/lysophospholipase-like"/>
    <property type="match status" value="1"/>
</dbReference>
<comment type="caution">
    <text evidence="2">The sequence shown here is derived from an EMBL/GenBank/DDBJ whole genome shotgun (WGS) entry which is preliminary data.</text>
</comment>
<organism evidence="2 3">
    <name type="scientific">Janthinobacterium fluminis</name>
    <dbReference type="NCBI Taxonomy" id="2987524"/>
    <lineage>
        <taxon>Bacteria</taxon>
        <taxon>Pseudomonadati</taxon>
        <taxon>Pseudomonadota</taxon>
        <taxon>Betaproteobacteria</taxon>
        <taxon>Burkholderiales</taxon>
        <taxon>Oxalobacteraceae</taxon>
        <taxon>Janthinobacterium</taxon>
    </lineage>
</organism>
<keyword evidence="3" id="KW-1185">Reference proteome</keyword>
<dbReference type="InterPro" id="IPR016036">
    <property type="entry name" value="Malonyl_transacylase_ACP-bd"/>
</dbReference>
<dbReference type="Proteomes" id="UP001221208">
    <property type="component" value="Unassembled WGS sequence"/>
</dbReference>
<dbReference type="EMBL" id="JAQQXR010000001">
    <property type="protein sequence ID" value="MDC8756333.1"/>
    <property type="molecule type" value="Genomic_DNA"/>
</dbReference>
<protein>
    <submittedName>
        <fullName evidence="2">Acyltransferase domain-containing protein</fullName>
    </submittedName>
</protein>
<keyword evidence="2" id="KW-0012">Acyltransferase</keyword>
<dbReference type="PANTHER" id="PTHR42681">
    <property type="entry name" value="MALONYL-COA-ACYL CARRIER PROTEIN TRANSACYLASE, MITOCHONDRIAL"/>
    <property type="match status" value="1"/>
</dbReference>
<dbReference type="RefSeq" id="WP_273668958.1">
    <property type="nucleotide sequence ID" value="NZ_JAQQXR010000001.1"/>
</dbReference>
<dbReference type="InterPro" id="IPR050858">
    <property type="entry name" value="Mal-CoA-ACP_Trans/PKS_FabD"/>
</dbReference>
<dbReference type="Gene3D" id="3.40.366.10">
    <property type="entry name" value="Malonyl-Coenzyme A Acyl Carrier Protein, domain 2"/>
    <property type="match status" value="1"/>
</dbReference>
<dbReference type="Pfam" id="PF00698">
    <property type="entry name" value="Acyl_transf_1"/>
    <property type="match status" value="1"/>
</dbReference>
<dbReference type="SUPFAM" id="SSF55048">
    <property type="entry name" value="Probable ACP-binding domain of malonyl-CoA ACP transacylase"/>
    <property type="match status" value="1"/>
</dbReference>
<reference evidence="2 3" key="1">
    <citation type="submission" date="2022-10" db="EMBL/GenBank/DDBJ databases">
        <title>Janthinobacterium sp. hw3 Genome sequencing.</title>
        <authorList>
            <person name="Park S."/>
        </authorList>
    </citation>
    <scope>NUCLEOTIDE SEQUENCE [LARGE SCALE GENOMIC DNA]</scope>
    <source>
        <strain evidence="3">hw3</strain>
    </source>
</reference>
<proteinExistence type="predicted"/>
<dbReference type="InterPro" id="IPR001227">
    <property type="entry name" value="Ac_transferase_dom_sf"/>
</dbReference>
<dbReference type="GO" id="GO:0016746">
    <property type="term" value="F:acyltransferase activity"/>
    <property type="evidence" value="ECO:0007669"/>
    <property type="project" value="UniProtKB-KW"/>
</dbReference>
<gene>
    <name evidence="2" type="ORF">OIK44_01885</name>
</gene>
<evidence type="ECO:0000313" key="3">
    <source>
        <dbReference type="Proteomes" id="UP001221208"/>
    </source>
</evidence>
<evidence type="ECO:0000313" key="2">
    <source>
        <dbReference type="EMBL" id="MDC8756333.1"/>
    </source>
</evidence>
<dbReference type="PANTHER" id="PTHR42681:SF6">
    <property type="entry name" value="BLL0263 PROTEIN"/>
    <property type="match status" value="1"/>
</dbReference>
<accession>A0ABT5JUE3</accession>
<name>A0ABT5JUE3_9BURK</name>
<dbReference type="InterPro" id="IPR014043">
    <property type="entry name" value="Acyl_transferase_dom"/>
</dbReference>